<dbReference type="GO" id="GO:0016301">
    <property type="term" value="F:kinase activity"/>
    <property type="evidence" value="ECO:0007669"/>
    <property type="project" value="UniProtKB-KW"/>
</dbReference>
<comment type="caution">
    <text evidence="2">The sequence shown here is derived from an EMBL/GenBank/DDBJ whole genome shotgun (WGS) entry which is preliminary data.</text>
</comment>
<keyword evidence="2" id="KW-0808">Transferase</keyword>
<dbReference type="EMBL" id="QPKB01000001">
    <property type="protein sequence ID" value="RWR73088.1"/>
    <property type="molecule type" value="Genomic_DNA"/>
</dbReference>
<dbReference type="PANTHER" id="PTHR33730:SF4">
    <property type="entry name" value="OS05G0542732 PROTEIN"/>
    <property type="match status" value="1"/>
</dbReference>
<evidence type="ECO:0000313" key="3">
    <source>
        <dbReference type="Proteomes" id="UP000283530"/>
    </source>
</evidence>
<dbReference type="AlphaFoldDB" id="A0A3S3MAX2"/>
<evidence type="ECO:0000256" key="1">
    <source>
        <dbReference type="SAM" id="MobiDB-lite"/>
    </source>
</evidence>
<gene>
    <name evidence="2" type="ORF">CKAN_00134000</name>
</gene>
<dbReference type="Proteomes" id="UP000283530">
    <property type="component" value="Unassembled WGS sequence"/>
</dbReference>
<keyword evidence="2" id="KW-0418">Kinase</keyword>
<reference evidence="2 3" key="1">
    <citation type="journal article" date="2019" name="Nat. Plants">
        <title>Stout camphor tree genome fills gaps in understanding of flowering plant genome evolution.</title>
        <authorList>
            <person name="Chaw S.M."/>
            <person name="Liu Y.C."/>
            <person name="Wu Y.W."/>
            <person name="Wang H.Y."/>
            <person name="Lin C.I."/>
            <person name="Wu C.S."/>
            <person name="Ke H.M."/>
            <person name="Chang L.Y."/>
            <person name="Hsu C.Y."/>
            <person name="Yang H.T."/>
            <person name="Sudianto E."/>
            <person name="Hsu M.H."/>
            <person name="Wu K.P."/>
            <person name="Wang L.N."/>
            <person name="Leebens-Mack J.H."/>
            <person name="Tsai I.J."/>
        </authorList>
    </citation>
    <scope>NUCLEOTIDE SEQUENCE [LARGE SCALE GENOMIC DNA]</scope>
    <source>
        <strain evidence="3">cv. Chaw 1501</strain>
        <tissue evidence="2">Young leaves</tissue>
    </source>
</reference>
<protein>
    <submittedName>
        <fullName evidence="2">MAPK kinase substrate protein</fullName>
    </submittedName>
</protein>
<dbReference type="OrthoDB" id="689003at2759"/>
<feature type="region of interest" description="Disordered" evidence="1">
    <location>
        <begin position="28"/>
        <end position="91"/>
    </location>
</feature>
<feature type="compositionally biased region" description="Basic and acidic residues" evidence="1">
    <location>
        <begin position="66"/>
        <end position="76"/>
    </location>
</feature>
<name>A0A3S3MAX2_9MAGN</name>
<keyword evidence="3" id="KW-1185">Reference proteome</keyword>
<dbReference type="Pfam" id="PF15697">
    <property type="entry name" value="DUF4666"/>
    <property type="match status" value="1"/>
</dbReference>
<evidence type="ECO:0000313" key="2">
    <source>
        <dbReference type="EMBL" id="RWR73088.1"/>
    </source>
</evidence>
<dbReference type="InterPro" id="IPR031421">
    <property type="entry name" value="DUF4666"/>
</dbReference>
<proteinExistence type="predicted"/>
<dbReference type="PANTHER" id="PTHR33730">
    <property type="entry name" value="OS05G0542732 PROTEIN-RELATED"/>
    <property type="match status" value="1"/>
</dbReference>
<sequence>MAELQRSALSFRRQGSSGLVWEDRLLSADHSNQAKKKEEKAEAGQVEFRQRRPSQSVGSTGVMKCSRSDGVERGWPTDKVTPSIDPPSPKVSSCGLCGVFGKPTNSKQHNKSYKR</sequence>
<accession>A0A3S3MAX2</accession>
<organism evidence="2 3">
    <name type="scientific">Cinnamomum micranthum f. kanehirae</name>
    <dbReference type="NCBI Taxonomy" id="337451"/>
    <lineage>
        <taxon>Eukaryota</taxon>
        <taxon>Viridiplantae</taxon>
        <taxon>Streptophyta</taxon>
        <taxon>Embryophyta</taxon>
        <taxon>Tracheophyta</taxon>
        <taxon>Spermatophyta</taxon>
        <taxon>Magnoliopsida</taxon>
        <taxon>Magnoliidae</taxon>
        <taxon>Laurales</taxon>
        <taxon>Lauraceae</taxon>
        <taxon>Cinnamomum</taxon>
    </lineage>
</organism>